<dbReference type="Proteomes" id="UP000744676">
    <property type="component" value="Unassembled WGS sequence"/>
</dbReference>
<name>A0ACB6V1B6_9ASCO</name>
<comment type="caution">
    <text evidence="1">The sequence shown here is derived from an EMBL/GenBank/DDBJ whole genome shotgun (WGS) entry which is preliminary data.</text>
</comment>
<protein>
    <submittedName>
        <fullName evidence="1">Uncharacterized protein</fullName>
    </submittedName>
</protein>
<evidence type="ECO:0000313" key="1">
    <source>
        <dbReference type="EMBL" id="KAF5094659.1"/>
    </source>
</evidence>
<proteinExistence type="predicted"/>
<sequence>MEGNSYQKQANRPNGAQKGRRRNAHNKIKEVHALKQGVGSSKLKKKIRDVERTLRKPGLAATKKLEAERALAALREELEDVQRGQKAKENAQRYHMVRFFERKKAARKLKQAVKAILGEKSSAKANDSDESDNEEEEVRDEETLRANLEKAEIDLYYTVLFPLERKYISLYPSSDANDAETLKARKEFLDEIKVRVKSRELPTGINSNKTNSRAVAEADRIRKEGVLYKNLGKSSGASNKAGEDDLQEEVPENSHKDDAFFTN</sequence>
<keyword evidence="2" id="KW-1185">Reference proteome</keyword>
<accession>A0ACB6V1B6</accession>
<reference evidence="1 2" key="1">
    <citation type="journal article" date="2020" name="Front. Microbiol.">
        <title>Phenotypic and Genetic Characterization of the Cheese Ripening Yeast Geotrichum candidum.</title>
        <authorList>
            <person name="Perkins V."/>
            <person name="Vignola S."/>
            <person name="Lessard M.H."/>
            <person name="Plante P.L."/>
            <person name="Corbeil J."/>
            <person name="Dugat-Bony E."/>
            <person name="Frenette M."/>
            <person name="Labrie S."/>
        </authorList>
    </citation>
    <scope>NUCLEOTIDE SEQUENCE [LARGE SCALE GENOMIC DNA]</scope>
    <source>
        <strain evidence="1 2">LMA-1147</strain>
    </source>
</reference>
<evidence type="ECO:0000313" key="2">
    <source>
        <dbReference type="Proteomes" id="UP000744676"/>
    </source>
</evidence>
<dbReference type="EMBL" id="QVQA01000155">
    <property type="protein sequence ID" value="KAF5094659.1"/>
    <property type="molecule type" value="Genomic_DNA"/>
</dbReference>
<organism evidence="1 2">
    <name type="scientific">Geotrichum galactomycetum</name>
    <dbReference type="NCBI Taxonomy" id="27317"/>
    <lineage>
        <taxon>Eukaryota</taxon>
        <taxon>Fungi</taxon>
        <taxon>Dikarya</taxon>
        <taxon>Ascomycota</taxon>
        <taxon>Saccharomycotina</taxon>
        <taxon>Dipodascomycetes</taxon>
        <taxon>Dipodascales</taxon>
        <taxon>Dipodascaceae</taxon>
        <taxon>Geotrichum</taxon>
    </lineage>
</organism>
<gene>
    <name evidence="1" type="ORF">D0Z00_003434</name>
</gene>